<sequence>MMWLVIAIILLVILIFGCMLEQKELKHKIEMKEYEIEVLRDKLKHGG</sequence>
<organism evidence="1">
    <name type="scientific">Staphylococcus phage HS06</name>
    <dbReference type="NCBI Taxonomy" id="3056400"/>
    <lineage>
        <taxon>Viruses</taxon>
    </lineage>
</organism>
<protein>
    <submittedName>
        <fullName evidence="1">Uncharacterized protein</fullName>
    </submittedName>
</protein>
<accession>A0AA49X7Z8</accession>
<proteinExistence type="predicted"/>
<evidence type="ECO:0000313" key="1">
    <source>
        <dbReference type="EMBL" id="WLJ25697.1"/>
    </source>
</evidence>
<name>A0AA49X7Z8_9VIRU</name>
<reference evidence="1" key="1">
    <citation type="submission" date="2023-04" db="EMBL/GenBank/DDBJ databases">
        <title>The human skin virome in hidradenitis suppurativa patients.</title>
        <authorList>
            <person name="Jansen D."/>
        </authorList>
    </citation>
    <scope>NUCLEOTIDE SEQUENCE</scope>
    <source>
        <strain evidence="1">VC3_JansenPhageC</strain>
    </source>
</reference>
<dbReference type="EMBL" id="OQ890314">
    <property type="protein sequence ID" value="WLJ25697.1"/>
    <property type="molecule type" value="Genomic_DNA"/>
</dbReference>